<evidence type="ECO:0000256" key="1">
    <source>
        <dbReference type="SAM" id="SignalP"/>
    </source>
</evidence>
<evidence type="ECO:0000313" key="2">
    <source>
        <dbReference type="EMBL" id="PZA14643.1"/>
    </source>
</evidence>
<feature type="chain" id="PRO_5016307805" evidence="1">
    <location>
        <begin position="24"/>
        <end position="218"/>
    </location>
</feature>
<keyword evidence="1" id="KW-0732">Signal</keyword>
<protein>
    <submittedName>
        <fullName evidence="2">Uncharacterized protein</fullName>
    </submittedName>
</protein>
<keyword evidence="3" id="KW-1185">Reference proteome</keyword>
<dbReference type="RefSeq" id="WP_110529376.1">
    <property type="nucleotide sequence ID" value="NZ_QKOE01000025.1"/>
</dbReference>
<evidence type="ECO:0000313" key="3">
    <source>
        <dbReference type="Proteomes" id="UP000248259"/>
    </source>
</evidence>
<dbReference type="EMBL" id="QKOE01000025">
    <property type="protein sequence ID" value="PZA14643.1"/>
    <property type="molecule type" value="Genomic_DNA"/>
</dbReference>
<organism evidence="2 3">
    <name type="scientific">Parazoarcus communis SWub3 = DSM 12120</name>
    <dbReference type="NCBI Taxonomy" id="1121029"/>
    <lineage>
        <taxon>Bacteria</taxon>
        <taxon>Pseudomonadati</taxon>
        <taxon>Pseudomonadota</taxon>
        <taxon>Betaproteobacteria</taxon>
        <taxon>Rhodocyclales</taxon>
        <taxon>Zoogloeaceae</taxon>
        <taxon>Parazoarcus</taxon>
    </lineage>
</organism>
<name>A0A323URK5_9RHOO</name>
<dbReference type="Proteomes" id="UP000248259">
    <property type="component" value="Unassembled WGS sequence"/>
</dbReference>
<dbReference type="OrthoDB" id="5297096at2"/>
<comment type="caution">
    <text evidence="2">The sequence shown here is derived from an EMBL/GenBank/DDBJ whole genome shotgun (WGS) entry which is preliminary data.</text>
</comment>
<feature type="signal peptide" evidence="1">
    <location>
        <begin position="1"/>
        <end position="23"/>
    </location>
</feature>
<accession>A0A323URK5</accession>
<proteinExistence type="predicted"/>
<reference evidence="2 3" key="1">
    <citation type="submission" date="2018-06" db="EMBL/GenBank/DDBJ databases">
        <title>Azoarcus communis strain SWub3 genome.</title>
        <authorList>
            <person name="Zorraquino Salvo V."/>
            <person name="Toubiana D."/>
            <person name="Blumwald E."/>
        </authorList>
    </citation>
    <scope>NUCLEOTIDE SEQUENCE [LARGE SCALE GENOMIC DNA]</scope>
    <source>
        <strain evidence="2 3">SWub3</strain>
    </source>
</reference>
<gene>
    <name evidence="2" type="ORF">DNK49_20800</name>
</gene>
<sequence length="218" mass="22934">MHNTLLMIPLLWLGVGLASPADADQSMFYGGCVDASGTPVIAQLAPDQAVAVQSVSGTDGAVIRYNPAVVPKLGEAGHLFLFAHECARLNLGMAPGEPRNRDDSRRADCWAGSSLLRSGLMSLDDLGDLQARFSGLGAAEWSLLPGPPRRIDLLSCPRHLSPSLSAPAFGQETWNACARRCGDALYACQHGSGSSSKAQCETRHEACMAGCETGPDAR</sequence>
<dbReference type="AlphaFoldDB" id="A0A323URK5"/>